<protein>
    <submittedName>
        <fullName evidence="2">Uncharacterized protein</fullName>
    </submittedName>
</protein>
<accession>A0A3N9UKP8</accession>
<evidence type="ECO:0000313" key="2">
    <source>
        <dbReference type="EMBL" id="RQW76461.1"/>
    </source>
</evidence>
<keyword evidence="3" id="KW-1185">Reference proteome</keyword>
<gene>
    <name evidence="2" type="ORF">EBB45_02615</name>
</gene>
<reference evidence="2 3" key="1">
    <citation type="journal article" date="2013" name="J. Microbiol.">
        <title>Lysinibacillus chungkukjangi sp. nov., isolated from Chungkukjang, Korean fermented soybean food.</title>
        <authorList>
            <person name="Kim S.J."/>
            <person name="Jang Y.H."/>
            <person name="Hamada M."/>
            <person name="Ahn J.H."/>
            <person name="Weon H.Y."/>
            <person name="Suzuki K."/>
            <person name="Whang K.S."/>
            <person name="Kwon S.W."/>
        </authorList>
    </citation>
    <scope>NUCLEOTIDE SEQUENCE [LARGE SCALE GENOMIC DNA]</scope>
    <source>
        <strain evidence="2 3">MCCC 1A12701</strain>
    </source>
</reference>
<keyword evidence="1" id="KW-0472">Membrane</keyword>
<dbReference type="AlphaFoldDB" id="A0A3N9UKP8"/>
<feature type="transmembrane region" description="Helical" evidence="1">
    <location>
        <begin position="47"/>
        <end position="64"/>
    </location>
</feature>
<keyword evidence="1" id="KW-1133">Transmembrane helix</keyword>
<evidence type="ECO:0000256" key="1">
    <source>
        <dbReference type="SAM" id="Phobius"/>
    </source>
</evidence>
<comment type="caution">
    <text evidence="2">The sequence shown here is derived from an EMBL/GenBank/DDBJ whole genome shotgun (WGS) entry which is preliminary data.</text>
</comment>
<organism evidence="2 3">
    <name type="scientific">Lysinibacillus composti</name>
    <dbReference type="NCBI Taxonomy" id="720633"/>
    <lineage>
        <taxon>Bacteria</taxon>
        <taxon>Bacillati</taxon>
        <taxon>Bacillota</taxon>
        <taxon>Bacilli</taxon>
        <taxon>Bacillales</taxon>
        <taxon>Bacillaceae</taxon>
        <taxon>Lysinibacillus</taxon>
    </lineage>
</organism>
<feature type="transmembrane region" description="Helical" evidence="1">
    <location>
        <begin position="21"/>
        <end position="41"/>
    </location>
</feature>
<proteinExistence type="predicted"/>
<dbReference type="Proteomes" id="UP000274033">
    <property type="component" value="Unassembled WGS sequence"/>
</dbReference>
<evidence type="ECO:0000313" key="3">
    <source>
        <dbReference type="Proteomes" id="UP000274033"/>
    </source>
</evidence>
<dbReference type="OrthoDB" id="2456214at2"/>
<keyword evidence="1" id="KW-0812">Transmembrane</keyword>
<name>A0A3N9UKP8_9BACI</name>
<dbReference type="RefSeq" id="WP_124762317.1">
    <property type="nucleotide sequence ID" value="NZ_JAFBDY010000001.1"/>
</dbReference>
<sequence length="65" mass="8029">MKKRKSYNPWLLPPWLRKCRFYCRGIILPLTIFQGLRTLFFPTTWDFLFLLLLGLFTYLFFTDFI</sequence>
<dbReference type="EMBL" id="RRCT01000001">
    <property type="protein sequence ID" value="RQW76461.1"/>
    <property type="molecule type" value="Genomic_DNA"/>
</dbReference>